<dbReference type="InterPro" id="IPR013551">
    <property type="entry name" value="YicC-like_C"/>
</dbReference>
<feature type="domain" description="Endoribonuclease YicC-like N-terminal" evidence="6">
    <location>
        <begin position="2"/>
        <end position="155"/>
    </location>
</feature>
<evidence type="ECO:0000256" key="1">
    <source>
        <dbReference type="ARBA" id="ARBA00001968"/>
    </source>
</evidence>
<evidence type="ECO:0000313" key="9">
    <source>
        <dbReference type="Proteomes" id="UP000632828"/>
    </source>
</evidence>
<comment type="caution">
    <text evidence="8">The sequence shown here is derived from an EMBL/GenBank/DDBJ whole genome shotgun (WGS) entry which is preliminary data.</text>
</comment>
<protein>
    <submittedName>
        <fullName evidence="8">YicC family protein</fullName>
    </submittedName>
</protein>
<keyword evidence="9" id="KW-1185">Reference proteome</keyword>
<dbReference type="InterPro" id="IPR013527">
    <property type="entry name" value="YicC-like_N"/>
</dbReference>
<proteinExistence type="inferred from homology"/>
<gene>
    <name evidence="8" type="ORF">ICT70_01345</name>
</gene>
<keyword evidence="3" id="KW-0255">Endonuclease</keyword>
<dbReference type="PANTHER" id="PTHR30636">
    <property type="entry name" value="UPF0701 PROTEIN YICC"/>
    <property type="match status" value="1"/>
</dbReference>
<comment type="cofactor">
    <cofactor evidence="1">
        <name>a divalent metal cation</name>
        <dbReference type="ChEBI" id="CHEBI:60240"/>
    </cofactor>
</comment>
<evidence type="ECO:0000259" key="6">
    <source>
        <dbReference type="Pfam" id="PF03755"/>
    </source>
</evidence>
<reference evidence="8" key="1">
    <citation type="submission" date="2020-09" db="EMBL/GenBank/DDBJ databases">
        <title>Pelobacter alkaliphilus sp. nov., a novel anaerobic arsenate-reducing bacterium from terrestrial mud volcano.</title>
        <authorList>
            <person name="Khomyakova M.A."/>
            <person name="Merkel A.Y."/>
            <person name="Slobodkin A.I."/>
        </authorList>
    </citation>
    <scope>NUCLEOTIDE SEQUENCE</scope>
    <source>
        <strain evidence="8">M08fum</strain>
    </source>
</reference>
<evidence type="ECO:0000256" key="4">
    <source>
        <dbReference type="ARBA" id="ARBA00022801"/>
    </source>
</evidence>
<dbReference type="PANTHER" id="PTHR30636:SF3">
    <property type="entry name" value="UPF0701 PROTEIN YICC"/>
    <property type="match status" value="1"/>
</dbReference>
<keyword evidence="4" id="KW-0378">Hydrolase</keyword>
<comment type="similarity">
    <text evidence="5">Belongs to the YicC/YloC family.</text>
</comment>
<dbReference type="GO" id="GO:0004521">
    <property type="term" value="F:RNA endonuclease activity"/>
    <property type="evidence" value="ECO:0007669"/>
    <property type="project" value="InterPro"/>
</dbReference>
<name>A0A8J6QPB4_9BACT</name>
<evidence type="ECO:0000259" key="7">
    <source>
        <dbReference type="Pfam" id="PF08340"/>
    </source>
</evidence>
<dbReference type="Proteomes" id="UP000632828">
    <property type="component" value="Unassembled WGS sequence"/>
</dbReference>
<dbReference type="EMBL" id="JACWUN010000001">
    <property type="protein sequence ID" value="MBD1399310.1"/>
    <property type="molecule type" value="Genomic_DNA"/>
</dbReference>
<evidence type="ECO:0000256" key="5">
    <source>
        <dbReference type="ARBA" id="ARBA00035648"/>
    </source>
</evidence>
<feature type="domain" description="Endoribonuclease YicC-like C-terminal" evidence="7">
    <location>
        <begin position="173"/>
        <end position="292"/>
    </location>
</feature>
<dbReference type="RefSeq" id="WP_191153579.1">
    <property type="nucleotide sequence ID" value="NZ_JACWUN010000001.1"/>
</dbReference>
<evidence type="ECO:0000313" key="8">
    <source>
        <dbReference type="EMBL" id="MBD1399310.1"/>
    </source>
</evidence>
<keyword evidence="2" id="KW-0540">Nuclease</keyword>
<dbReference type="Pfam" id="PF03755">
    <property type="entry name" value="YicC-like_N"/>
    <property type="match status" value="1"/>
</dbReference>
<organism evidence="8 9">
    <name type="scientific">Pelovirga terrestris</name>
    <dbReference type="NCBI Taxonomy" id="2771352"/>
    <lineage>
        <taxon>Bacteria</taxon>
        <taxon>Pseudomonadati</taxon>
        <taxon>Thermodesulfobacteriota</taxon>
        <taxon>Desulfuromonadia</taxon>
        <taxon>Geobacterales</taxon>
        <taxon>Geobacteraceae</taxon>
        <taxon>Pelovirga</taxon>
    </lineage>
</organism>
<dbReference type="GO" id="GO:0016787">
    <property type="term" value="F:hydrolase activity"/>
    <property type="evidence" value="ECO:0007669"/>
    <property type="project" value="UniProtKB-KW"/>
</dbReference>
<accession>A0A8J6QPB4</accession>
<evidence type="ECO:0000256" key="3">
    <source>
        <dbReference type="ARBA" id="ARBA00022759"/>
    </source>
</evidence>
<dbReference type="Pfam" id="PF08340">
    <property type="entry name" value="YicC-like_C"/>
    <property type="match status" value="1"/>
</dbReference>
<dbReference type="NCBIfam" id="TIGR00255">
    <property type="entry name" value="YicC/YloC family endoribonuclease"/>
    <property type="match status" value="1"/>
</dbReference>
<sequence length="292" mass="32245">MIKSMTGYGRGQAQRDNLSFTVEIKAVNHRYADMNIKAPRLVTPFETHIKKQVGAVLKRGKIDIYVTQNNNAQATVKPVVNQSLAAAYLEALQALGDLEGVAGAVPLEYLASLPDVIKLEDVSVVEAEILSCLEAALADALAAIVSMRSAEGAATAVDMVERLGLLREILGNIEAQAATVPLEWQRKLNERLTRLQNGTEMDPQRVAQEIAVFADRCDISEELVRFRSHLDQFSELMDTPEPVGRQLDFLVQELNREANTMGSKSNDATLTRYVVGLKSELEKIREQVQNIE</sequence>
<dbReference type="InterPro" id="IPR005229">
    <property type="entry name" value="YicC/YloC-like"/>
</dbReference>
<evidence type="ECO:0000256" key="2">
    <source>
        <dbReference type="ARBA" id="ARBA00022722"/>
    </source>
</evidence>
<dbReference type="AlphaFoldDB" id="A0A8J6QPB4"/>